<keyword evidence="2" id="KW-1185">Reference proteome</keyword>
<gene>
    <name evidence="1" type="ORF">CPB83DRAFT_855205</name>
</gene>
<proteinExistence type="predicted"/>
<comment type="caution">
    <text evidence="1">The sequence shown here is derived from an EMBL/GenBank/DDBJ whole genome shotgun (WGS) entry which is preliminary data.</text>
</comment>
<sequence length="64" mass="7371">MQSRRSQINWVSTDEVFLKLLVNRRVATRGMESISTKFEPIKVSFLSPSLTVHYNLSAMTKINL</sequence>
<dbReference type="AlphaFoldDB" id="A0A9P6EFM3"/>
<evidence type="ECO:0000313" key="1">
    <source>
        <dbReference type="EMBL" id="KAF9528027.1"/>
    </source>
</evidence>
<dbReference type="Proteomes" id="UP000807306">
    <property type="component" value="Unassembled WGS sequence"/>
</dbReference>
<dbReference type="EMBL" id="MU157856">
    <property type="protein sequence ID" value="KAF9528027.1"/>
    <property type="molecule type" value="Genomic_DNA"/>
</dbReference>
<evidence type="ECO:0000313" key="2">
    <source>
        <dbReference type="Proteomes" id="UP000807306"/>
    </source>
</evidence>
<reference evidence="1" key="1">
    <citation type="submission" date="2020-11" db="EMBL/GenBank/DDBJ databases">
        <authorList>
            <consortium name="DOE Joint Genome Institute"/>
            <person name="Ahrendt S."/>
            <person name="Riley R."/>
            <person name="Andreopoulos W."/>
            <person name="Labutti K."/>
            <person name="Pangilinan J."/>
            <person name="Ruiz-Duenas F.J."/>
            <person name="Barrasa J.M."/>
            <person name="Sanchez-Garcia M."/>
            <person name="Camarero S."/>
            <person name="Miyauchi S."/>
            <person name="Serrano A."/>
            <person name="Linde D."/>
            <person name="Babiker R."/>
            <person name="Drula E."/>
            <person name="Ayuso-Fernandez I."/>
            <person name="Pacheco R."/>
            <person name="Padilla G."/>
            <person name="Ferreira P."/>
            <person name="Barriuso J."/>
            <person name="Kellner H."/>
            <person name="Castanera R."/>
            <person name="Alfaro M."/>
            <person name="Ramirez L."/>
            <person name="Pisabarro A.G."/>
            <person name="Kuo A."/>
            <person name="Tritt A."/>
            <person name="Lipzen A."/>
            <person name="He G."/>
            <person name="Yan M."/>
            <person name="Ng V."/>
            <person name="Cullen D."/>
            <person name="Martin F."/>
            <person name="Rosso M.-N."/>
            <person name="Henrissat B."/>
            <person name="Hibbett D."/>
            <person name="Martinez A.T."/>
            <person name="Grigoriev I.V."/>
        </authorList>
    </citation>
    <scope>NUCLEOTIDE SEQUENCE</scope>
    <source>
        <strain evidence="1">CBS 506.95</strain>
    </source>
</reference>
<name>A0A9P6EFM3_9AGAR</name>
<organism evidence="1 2">
    <name type="scientific">Crepidotus variabilis</name>
    <dbReference type="NCBI Taxonomy" id="179855"/>
    <lineage>
        <taxon>Eukaryota</taxon>
        <taxon>Fungi</taxon>
        <taxon>Dikarya</taxon>
        <taxon>Basidiomycota</taxon>
        <taxon>Agaricomycotina</taxon>
        <taxon>Agaricomycetes</taxon>
        <taxon>Agaricomycetidae</taxon>
        <taxon>Agaricales</taxon>
        <taxon>Agaricineae</taxon>
        <taxon>Crepidotaceae</taxon>
        <taxon>Crepidotus</taxon>
    </lineage>
</organism>
<accession>A0A9P6EFM3</accession>
<protein>
    <submittedName>
        <fullName evidence="1">Uncharacterized protein</fullName>
    </submittedName>
</protein>